<evidence type="ECO:0000256" key="13">
    <source>
        <dbReference type="RuleBase" id="RU003421"/>
    </source>
</evidence>
<dbReference type="GO" id="GO:0005737">
    <property type="term" value="C:cytoplasm"/>
    <property type="evidence" value="ECO:0007669"/>
    <property type="project" value="UniProtKB-SubCell"/>
</dbReference>
<accession>A0A2P7B0T6</accession>
<evidence type="ECO:0000256" key="7">
    <source>
        <dbReference type="ARBA" id="ARBA00022490"/>
    </source>
</evidence>
<comment type="subcellular location">
    <subcellularLocation>
        <location evidence="2 11">Cytoplasm</location>
    </subcellularLocation>
</comment>
<dbReference type="InterPro" id="IPR002410">
    <property type="entry name" value="Peptidase_S33"/>
</dbReference>
<evidence type="ECO:0000256" key="5">
    <source>
        <dbReference type="ARBA" id="ARBA00021843"/>
    </source>
</evidence>
<feature type="active site" evidence="12">
    <location>
        <position position="268"/>
    </location>
</feature>
<dbReference type="Proteomes" id="UP000241158">
    <property type="component" value="Unassembled WGS sequence"/>
</dbReference>
<dbReference type="NCBIfam" id="TIGR01249">
    <property type="entry name" value="pro_imino_pep_1"/>
    <property type="match status" value="1"/>
</dbReference>
<dbReference type="AlphaFoldDB" id="A0A2P7B0T6"/>
<evidence type="ECO:0000256" key="6">
    <source>
        <dbReference type="ARBA" id="ARBA00022438"/>
    </source>
</evidence>
<feature type="domain" description="AB hydrolase-1" evidence="14">
    <location>
        <begin position="37"/>
        <end position="299"/>
    </location>
</feature>
<keyword evidence="7 11" id="KW-0963">Cytoplasm</keyword>
<evidence type="ECO:0000313" key="15">
    <source>
        <dbReference type="EMBL" id="PSH60078.1"/>
    </source>
</evidence>
<dbReference type="EMBL" id="PGGN01000001">
    <property type="protein sequence ID" value="PSH60078.1"/>
    <property type="molecule type" value="Genomic_DNA"/>
</dbReference>
<dbReference type="Gene3D" id="3.40.50.1820">
    <property type="entry name" value="alpha/beta hydrolase"/>
    <property type="match status" value="1"/>
</dbReference>
<dbReference type="PRINTS" id="PR00793">
    <property type="entry name" value="PROAMNOPTASE"/>
</dbReference>
<gene>
    <name evidence="15" type="primary">pip</name>
    <name evidence="15" type="ORF">CU100_05025</name>
</gene>
<dbReference type="Pfam" id="PF00561">
    <property type="entry name" value="Abhydrolase_1"/>
    <property type="match status" value="1"/>
</dbReference>
<evidence type="ECO:0000256" key="9">
    <source>
        <dbReference type="ARBA" id="ARBA00022801"/>
    </source>
</evidence>
<proteinExistence type="inferred from homology"/>
<evidence type="ECO:0000259" key="14">
    <source>
        <dbReference type="Pfam" id="PF00561"/>
    </source>
</evidence>
<comment type="caution">
    <text evidence="15">The sequence shown here is derived from an EMBL/GenBank/DDBJ whole genome shotgun (WGS) entry which is preliminary data.</text>
</comment>
<dbReference type="InterPro" id="IPR029058">
    <property type="entry name" value="AB_hydrolase_fold"/>
</dbReference>
<evidence type="ECO:0000256" key="11">
    <source>
        <dbReference type="PIRNR" id="PIRNR006431"/>
    </source>
</evidence>
<dbReference type="OrthoDB" id="9796770at2"/>
<sequence>MITNTLYSETQPYLEQMLQVSELHSIHIEECGNPAGKPVIMVHGGPGGGINPTMRRLHDPERYRIILFDQRGCGKSTPHAELRENTTWDLVADMERIREHLGVDKWQVFGGSWGSTLGLAYAQTHPDRVRELILRGIFMIRRFEIDWFYSNGASIIYPDRFEAYQEHIPEDERGDMIAAYYKRLTDPDPAVQLAAAKLWARWEGSALSLLPDPAREEAFGNEHFAIAFARIECHYFQNKGFFETDDHLLRHAHLIRDIPGVIVHGRYDMCTPLLNAWHLKKVWPEADLRIVEDAGHAVSEPGIVHELIAATKRFAAG</sequence>
<dbReference type="InterPro" id="IPR005944">
    <property type="entry name" value="Pro_iminopeptidase"/>
</dbReference>
<dbReference type="EC" id="3.4.11.5" evidence="4 11"/>
<keyword evidence="8 11" id="KW-0645">Protease</keyword>
<comment type="similarity">
    <text evidence="3 11 13">Belongs to the peptidase S33 family.</text>
</comment>
<dbReference type="SUPFAM" id="SSF53474">
    <property type="entry name" value="alpha/beta-Hydrolases"/>
    <property type="match status" value="1"/>
</dbReference>
<dbReference type="RefSeq" id="WP_106715389.1">
    <property type="nucleotide sequence ID" value="NZ_JACHXT010000004.1"/>
</dbReference>
<evidence type="ECO:0000256" key="4">
    <source>
        <dbReference type="ARBA" id="ARBA00012568"/>
    </source>
</evidence>
<evidence type="ECO:0000256" key="1">
    <source>
        <dbReference type="ARBA" id="ARBA00001585"/>
    </source>
</evidence>
<comment type="catalytic activity">
    <reaction evidence="1 11 13">
        <text>Release of N-terminal proline from a peptide.</text>
        <dbReference type="EC" id="3.4.11.5"/>
    </reaction>
</comment>
<evidence type="ECO:0000256" key="10">
    <source>
        <dbReference type="ARBA" id="ARBA00029605"/>
    </source>
</evidence>
<evidence type="ECO:0000256" key="3">
    <source>
        <dbReference type="ARBA" id="ARBA00010088"/>
    </source>
</evidence>
<name>A0A2P7B0T6_9HYPH</name>
<evidence type="ECO:0000313" key="16">
    <source>
        <dbReference type="Proteomes" id="UP000241158"/>
    </source>
</evidence>
<dbReference type="PANTHER" id="PTHR43722:SF1">
    <property type="entry name" value="PROLINE IMINOPEPTIDASE"/>
    <property type="match status" value="1"/>
</dbReference>
<keyword evidence="16" id="KW-1185">Reference proteome</keyword>
<dbReference type="GO" id="GO:0006508">
    <property type="term" value="P:proteolysis"/>
    <property type="evidence" value="ECO:0007669"/>
    <property type="project" value="UniProtKB-KW"/>
</dbReference>
<feature type="active site" description="Nucleophile" evidence="12">
    <location>
        <position position="112"/>
    </location>
</feature>
<evidence type="ECO:0000256" key="12">
    <source>
        <dbReference type="PIRSR" id="PIRSR006431-1"/>
    </source>
</evidence>
<protein>
    <recommendedName>
        <fullName evidence="5 11">Proline iminopeptidase</fullName>
        <shortName evidence="11">PIP</shortName>
        <ecNumber evidence="4 11">3.4.11.5</ecNumber>
    </recommendedName>
    <alternativeName>
        <fullName evidence="10 11">Prolyl aminopeptidase</fullName>
    </alternativeName>
</protein>
<reference evidence="16" key="1">
    <citation type="submission" date="2017-11" db="EMBL/GenBank/DDBJ databases">
        <authorList>
            <person name="Kuznetsova I."/>
            <person name="Sazanova A."/>
            <person name="Chirak E."/>
            <person name="Safronova V."/>
            <person name="Willems A."/>
        </authorList>
    </citation>
    <scope>NUCLEOTIDE SEQUENCE [LARGE SCALE GENOMIC DNA]</scope>
    <source>
        <strain evidence="16">PEPV15</strain>
    </source>
</reference>
<dbReference type="InterPro" id="IPR000073">
    <property type="entry name" value="AB_hydrolase_1"/>
</dbReference>
<dbReference type="PRINTS" id="PR00111">
    <property type="entry name" value="ABHYDROLASE"/>
</dbReference>
<dbReference type="GO" id="GO:0004177">
    <property type="term" value="F:aminopeptidase activity"/>
    <property type="evidence" value="ECO:0007669"/>
    <property type="project" value="UniProtKB-UniRule"/>
</dbReference>
<evidence type="ECO:0000256" key="8">
    <source>
        <dbReference type="ARBA" id="ARBA00022670"/>
    </source>
</evidence>
<feature type="active site" description="Proton donor" evidence="12">
    <location>
        <position position="296"/>
    </location>
</feature>
<keyword evidence="9 11" id="KW-0378">Hydrolase</keyword>
<dbReference type="PANTHER" id="PTHR43722">
    <property type="entry name" value="PROLINE IMINOPEPTIDASE"/>
    <property type="match status" value="1"/>
</dbReference>
<dbReference type="PIRSF" id="PIRSF006431">
    <property type="entry name" value="Pept_S33"/>
    <property type="match status" value="1"/>
</dbReference>
<evidence type="ECO:0000256" key="2">
    <source>
        <dbReference type="ARBA" id="ARBA00004496"/>
    </source>
</evidence>
<organism evidence="15 16">
    <name type="scientific">Phyllobacterium endophyticum</name>
    <dbReference type="NCBI Taxonomy" id="1149773"/>
    <lineage>
        <taxon>Bacteria</taxon>
        <taxon>Pseudomonadati</taxon>
        <taxon>Pseudomonadota</taxon>
        <taxon>Alphaproteobacteria</taxon>
        <taxon>Hyphomicrobiales</taxon>
        <taxon>Phyllobacteriaceae</taxon>
        <taxon>Phyllobacterium</taxon>
    </lineage>
</organism>
<keyword evidence="6 11" id="KW-0031">Aminopeptidase</keyword>